<keyword evidence="2" id="KW-1185">Reference proteome</keyword>
<sequence length="176" mass="18796">MSVSIGPARLARSTAAVNVLFRLHLVFNSSESCHCVTPPTLFSVFISNITGDESPPPDLTSSSTSSSAGNGFRAGTTTAPWLLTGSGRSALKLERRTSGGQHPSKKSPCSGVGLELKMTRIAPLLLAGINFQTCYHGPFWSHSSLCAIPTPNPLLIWIIWKEIAFSSLGSYLTFDK</sequence>
<dbReference type="EMBL" id="ML208941">
    <property type="protein sequence ID" value="TFK59572.1"/>
    <property type="molecule type" value="Genomic_DNA"/>
</dbReference>
<proteinExistence type="predicted"/>
<protein>
    <submittedName>
        <fullName evidence="1">Uncharacterized protein</fullName>
    </submittedName>
</protein>
<accession>A0ACD3A3Z9</accession>
<name>A0ACD3A3Z9_9AGAR</name>
<gene>
    <name evidence="1" type="ORF">BDN72DRAFT_851222</name>
</gene>
<organism evidence="1 2">
    <name type="scientific">Pluteus cervinus</name>
    <dbReference type="NCBI Taxonomy" id="181527"/>
    <lineage>
        <taxon>Eukaryota</taxon>
        <taxon>Fungi</taxon>
        <taxon>Dikarya</taxon>
        <taxon>Basidiomycota</taxon>
        <taxon>Agaricomycotina</taxon>
        <taxon>Agaricomycetes</taxon>
        <taxon>Agaricomycetidae</taxon>
        <taxon>Agaricales</taxon>
        <taxon>Pluteineae</taxon>
        <taxon>Pluteaceae</taxon>
        <taxon>Pluteus</taxon>
    </lineage>
</organism>
<evidence type="ECO:0000313" key="2">
    <source>
        <dbReference type="Proteomes" id="UP000308600"/>
    </source>
</evidence>
<evidence type="ECO:0000313" key="1">
    <source>
        <dbReference type="EMBL" id="TFK59572.1"/>
    </source>
</evidence>
<dbReference type="Proteomes" id="UP000308600">
    <property type="component" value="Unassembled WGS sequence"/>
</dbReference>
<reference evidence="1 2" key="1">
    <citation type="journal article" date="2019" name="Nat. Ecol. Evol.">
        <title>Megaphylogeny resolves global patterns of mushroom evolution.</title>
        <authorList>
            <person name="Varga T."/>
            <person name="Krizsan K."/>
            <person name="Foldi C."/>
            <person name="Dima B."/>
            <person name="Sanchez-Garcia M."/>
            <person name="Sanchez-Ramirez S."/>
            <person name="Szollosi G.J."/>
            <person name="Szarkandi J.G."/>
            <person name="Papp V."/>
            <person name="Albert L."/>
            <person name="Andreopoulos W."/>
            <person name="Angelini C."/>
            <person name="Antonin V."/>
            <person name="Barry K.W."/>
            <person name="Bougher N.L."/>
            <person name="Buchanan P."/>
            <person name="Buyck B."/>
            <person name="Bense V."/>
            <person name="Catcheside P."/>
            <person name="Chovatia M."/>
            <person name="Cooper J."/>
            <person name="Damon W."/>
            <person name="Desjardin D."/>
            <person name="Finy P."/>
            <person name="Geml J."/>
            <person name="Haridas S."/>
            <person name="Hughes K."/>
            <person name="Justo A."/>
            <person name="Karasinski D."/>
            <person name="Kautmanova I."/>
            <person name="Kiss B."/>
            <person name="Kocsube S."/>
            <person name="Kotiranta H."/>
            <person name="LaButti K.M."/>
            <person name="Lechner B.E."/>
            <person name="Liimatainen K."/>
            <person name="Lipzen A."/>
            <person name="Lukacs Z."/>
            <person name="Mihaltcheva S."/>
            <person name="Morgado L.N."/>
            <person name="Niskanen T."/>
            <person name="Noordeloos M.E."/>
            <person name="Ohm R.A."/>
            <person name="Ortiz-Santana B."/>
            <person name="Ovrebo C."/>
            <person name="Racz N."/>
            <person name="Riley R."/>
            <person name="Savchenko A."/>
            <person name="Shiryaev A."/>
            <person name="Soop K."/>
            <person name="Spirin V."/>
            <person name="Szebenyi C."/>
            <person name="Tomsovsky M."/>
            <person name="Tulloss R.E."/>
            <person name="Uehling J."/>
            <person name="Grigoriev I.V."/>
            <person name="Vagvolgyi C."/>
            <person name="Papp T."/>
            <person name="Martin F.M."/>
            <person name="Miettinen O."/>
            <person name="Hibbett D.S."/>
            <person name="Nagy L.G."/>
        </authorList>
    </citation>
    <scope>NUCLEOTIDE SEQUENCE [LARGE SCALE GENOMIC DNA]</scope>
    <source>
        <strain evidence="1 2">NL-1719</strain>
    </source>
</reference>